<comment type="caution">
    <text evidence="4">The sequence shown here is derived from an EMBL/GenBank/DDBJ whole genome shotgun (WGS) entry which is preliminary data.</text>
</comment>
<feature type="compositionally biased region" description="Polar residues" evidence="2">
    <location>
        <begin position="421"/>
        <end position="439"/>
    </location>
</feature>
<evidence type="ECO:0000259" key="3">
    <source>
        <dbReference type="PROSITE" id="PS50157"/>
    </source>
</evidence>
<sequence length="764" mass="86388">MTFAYESHTRDQSRPATPPLKSVETTVPKTLAGCYNSEGPVRGKWCQYCARELLLGISLAEHIKLAHNDSISKRNEGPQHTSVIEVLAEDIVDPSQRDQKLTTVRQGKDDPAIRCSFCEKGFPCQADLDTHLVQVHDVGVSDVSTSRRDDSEDLQASPPYRRTCNVCGLICRSRKGLRVHLHSKHRQPVHKRDRDCDPQQEIDDTNKDNSAQGEERKQDSPPEETAELSTKVSDHRRTVVQAPALVPKKLLQTGNLNEHIQLLGQTVRFSFPLQKKITCPVADCKRSFRSLKWYTTAASVKRHLTWHHRVQNYRSEYWCSICQTRIHGQPASHTCLNGELVLPTASTGPQEWSCTSCDFVAESKLGLQNHVNVHKRESLQHKGVDLVMPVGPKHRKKEWRRKLDPISTGDPGMLPLAPRLESTSATQPPGDTPPLSTRPATEGEESKIDLPAPTALDSFLEPLDTLLEIEELAERKMHFNAIVEGITSAVQEHFNLKRPPTNTANSTRLKGLDTKDPQKVQSMYRWNRRKCVRAIVNSDSQRCNINKERVQEHFKATWECPDPVENEVPRHIPSPTTQDPPERPPVLESLTPKAVAASLRAAENSAPGPDLISYKHWREIDPSCKVLSRIFNICLKIADIPDVWKTSRTILIHKGDSPDLIENWRPISLSDTAYKLFMKCLARGLAVWCEVHEVLSPAQKGFMPHDGVLEHNFLLNQHIEEARRNHQDRFLAWLDISNAFGSVPHEKEEMSILSLIKVNKTARR</sequence>
<dbReference type="PROSITE" id="PS50157">
    <property type="entry name" value="ZINC_FINGER_C2H2_2"/>
    <property type="match status" value="1"/>
</dbReference>
<dbReference type="InterPro" id="IPR013087">
    <property type="entry name" value="Znf_C2H2_type"/>
</dbReference>
<feature type="region of interest" description="Disordered" evidence="2">
    <location>
        <begin position="1"/>
        <end position="23"/>
    </location>
</feature>
<evidence type="ECO:0000313" key="5">
    <source>
        <dbReference type="Proteomes" id="UP000886998"/>
    </source>
</evidence>
<keyword evidence="1" id="KW-0479">Metal-binding</keyword>
<evidence type="ECO:0000313" key="4">
    <source>
        <dbReference type="EMBL" id="GFY59333.1"/>
    </source>
</evidence>
<dbReference type="Proteomes" id="UP000886998">
    <property type="component" value="Unassembled WGS sequence"/>
</dbReference>
<name>A0A8X6XSC9_9ARAC</name>
<dbReference type="Pfam" id="PF00078">
    <property type="entry name" value="RVT_1"/>
    <property type="match status" value="1"/>
</dbReference>
<feature type="region of interest" description="Disordered" evidence="2">
    <location>
        <begin position="181"/>
        <end position="236"/>
    </location>
</feature>
<feature type="domain" description="C2H2-type" evidence="3">
    <location>
        <begin position="113"/>
        <end position="136"/>
    </location>
</feature>
<proteinExistence type="predicted"/>
<reference evidence="4" key="1">
    <citation type="submission" date="2020-08" db="EMBL/GenBank/DDBJ databases">
        <title>Multicomponent nature underlies the extraordinary mechanical properties of spider dragline silk.</title>
        <authorList>
            <person name="Kono N."/>
            <person name="Nakamura H."/>
            <person name="Mori M."/>
            <person name="Yoshida Y."/>
            <person name="Ohtoshi R."/>
            <person name="Malay A.D."/>
            <person name="Moran D.A.P."/>
            <person name="Tomita M."/>
            <person name="Numata K."/>
            <person name="Arakawa K."/>
        </authorList>
    </citation>
    <scope>NUCLEOTIDE SEQUENCE</scope>
</reference>
<organism evidence="4 5">
    <name type="scientific">Trichonephila inaurata madagascariensis</name>
    <dbReference type="NCBI Taxonomy" id="2747483"/>
    <lineage>
        <taxon>Eukaryota</taxon>
        <taxon>Metazoa</taxon>
        <taxon>Ecdysozoa</taxon>
        <taxon>Arthropoda</taxon>
        <taxon>Chelicerata</taxon>
        <taxon>Arachnida</taxon>
        <taxon>Araneae</taxon>
        <taxon>Araneomorphae</taxon>
        <taxon>Entelegynae</taxon>
        <taxon>Araneoidea</taxon>
        <taxon>Nephilidae</taxon>
        <taxon>Trichonephila</taxon>
        <taxon>Trichonephila inaurata</taxon>
    </lineage>
</organism>
<protein>
    <submittedName>
        <fullName evidence="4">Retrovirus-related Pol polyprotein from type-1 retrotransposable element R2</fullName>
    </submittedName>
</protein>
<feature type="region of interest" description="Disordered" evidence="2">
    <location>
        <begin position="565"/>
        <end position="587"/>
    </location>
</feature>
<accession>A0A8X6XSC9</accession>
<evidence type="ECO:0000256" key="1">
    <source>
        <dbReference type="PROSITE-ProRule" id="PRU00042"/>
    </source>
</evidence>
<dbReference type="EMBL" id="BMAV01012578">
    <property type="protein sequence ID" value="GFY59333.1"/>
    <property type="molecule type" value="Genomic_DNA"/>
</dbReference>
<gene>
    <name evidence="4" type="primary">PO21_49</name>
    <name evidence="4" type="ORF">TNIN_108001</name>
</gene>
<dbReference type="CDD" id="cd01650">
    <property type="entry name" value="RT_nLTR_like"/>
    <property type="match status" value="1"/>
</dbReference>
<keyword evidence="1" id="KW-0862">Zinc</keyword>
<dbReference type="AlphaFoldDB" id="A0A8X6XSC9"/>
<dbReference type="OrthoDB" id="6628767at2759"/>
<keyword evidence="1" id="KW-0863">Zinc-finger</keyword>
<dbReference type="InterPro" id="IPR000477">
    <property type="entry name" value="RT_dom"/>
</dbReference>
<dbReference type="PANTHER" id="PTHR19446">
    <property type="entry name" value="REVERSE TRANSCRIPTASES"/>
    <property type="match status" value="1"/>
</dbReference>
<keyword evidence="5" id="KW-1185">Reference proteome</keyword>
<dbReference type="SMART" id="SM00355">
    <property type="entry name" value="ZnF_C2H2"/>
    <property type="match status" value="5"/>
</dbReference>
<dbReference type="GO" id="GO:0008270">
    <property type="term" value="F:zinc ion binding"/>
    <property type="evidence" value="ECO:0007669"/>
    <property type="project" value="UniProtKB-KW"/>
</dbReference>
<feature type="region of interest" description="Disordered" evidence="2">
    <location>
        <begin position="391"/>
        <end position="451"/>
    </location>
</feature>
<evidence type="ECO:0000256" key="2">
    <source>
        <dbReference type="SAM" id="MobiDB-lite"/>
    </source>
</evidence>
<dbReference type="Gene3D" id="3.30.160.60">
    <property type="entry name" value="Classic Zinc Finger"/>
    <property type="match status" value="1"/>
</dbReference>
<dbReference type="PROSITE" id="PS00028">
    <property type="entry name" value="ZINC_FINGER_C2H2_1"/>
    <property type="match status" value="3"/>
</dbReference>